<dbReference type="RefSeq" id="WP_354012749.1">
    <property type="nucleotide sequence ID" value="NZ_JBEPMU010000001.1"/>
</dbReference>
<protein>
    <submittedName>
        <fullName evidence="1">Uncharacterized protein</fullName>
    </submittedName>
</protein>
<dbReference type="Proteomes" id="UP001549184">
    <property type="component" value="Unassembled WGS sequence"/>
</dbReference>
<gene>
    <name evidence="1" type="ORF">ABIC75_001010</name>
</gene>
<organism evidence="1 2">
    <name type="scientific">Dyella japonica</name>
    <dbReference type="NCBI Taxonomy" id="231455"/>
    <lineage>
        <taxon>Bacteria</taxon>
        <taxon>Pseudomonadati</taxon>
        <taxon>Pseudomonadota</taxon>
        <taxon>Gammaproteobacteria</taxon>
        <taxon>Lysobacterales</taxon>
        <taxon>Rhodanobacteraceae</taxon>
        <taxon>Dyella</taxon>
    </lineage>
</organism>
<accession>A0ABV2JU89</accession>
<sequence>MKFENVMLHSLFAACLLVCVLTLGAMIAAPVAYSNAAVASATPATATAQPAG</sequence>
<reference evidence="1 2" key="1">
    <citation type="submission" date="2024-06" db="EMBL/GenBank/DDBJ databases">
        <title>Sorghum-associated microbial communities from plants grown in Nebraska, USA.</title>
        <authorList>
            <person name="Schachtman D."/>
        </authorList>
    </citation>
    <scope>NUCLEOTIDE SEQUENCE [LARGE SCALE GENOMIC DNA]</scope>
    <source>
        <strain evidence="1 2">1073</strain>
    </source>
</reference>
<name>A0ABV2JU89_9GAMM</name>
<evidence type="ECO:0000313" key="2">
    <source>
        <dbReference type="Proteomes" id="UP001549184"/>
    </source>
</evidence>
<comment type="caution">
    <text evidence="1">The sequence shown here is derived from an EMBL/GenBank/DDBJ whole genome shotgun (WGS) entry which is preliminary data.</text>
</comment>
<dbReference type="PROSITE" id="PS51257">
    <property type="entry name" value="PROKAR_LIPOPROTEIN"/>
    <property type="match status" value="1"/>
</dbReference>
<keyword evidence="2" id="KW-1185">Reference proteome</keyword>
<proteinExistence type="predicted"/>
<evidence type="ECO:0000313" key="1">
    <source>
        <dbReference type="EMBL" id="MET3651308.1"/>
    </source>
</evidence>
<dbReference type="EMBL" id="JBEPMU010000001">
    <property type="protein sequence ID" value="MET3651308.1"/>
    <property type="molecule type" value="Genomic_DNA"/>
</dbReference>